<gene>
    <name evidence="1" type="ORF">F4821DRAFT_249243</name>
</gene>
<evidence type="ECO:0000313" key="1">
    <source>
        <dbReference type="EMBL" id="KAI6081455.1"/>
    </source>
</evidence>
<dbReference type="Proteomes" id="UP001497680">
    <property type="component" value="Unassembled WGS sequence"/>
</dbReference>
<sequence>MPSESSSPTSSTSSTWSTPGTLTYSESNTETFPTLTSTNTVTVPVPTSPIYSTGSTGAVTGTSPLPSSTCITGGYGDEICFPLETETPPPATGASSTDAVTGPTTLVTSPSTSSVAGYPTAIIYSSGEDSDDDAEDGLESRHDHSQKGKIVDRLRRGWRMI</sequence>
<organism evidence="1 2">
    <name type="scientific">Hypoxylon rubiginosum</name>
    <dbReference type="NCBI Taxonomy" id="110542"/>
    <lineage>
        <taxon>Eukaryota</taxon>
        <taxon>Fungi</taxon>
        <taxon>Dikarya</taxon>
        <taxon>Ascomycota</taxon>
        <taxon>Pezizomycotina</taxon>
        <taxon>Sordariomycetes</taxon>
        <taxon>Xylariomycetidae</taxon>
        <taxon>Xylariales</taxon>
        <taxon>Hypoxylaceae</taxon>
        <taxon>Hypoxylon</taxon>
    </lineage>
</organism>
<comment type="caution">
    <text evidence="1">The sequence shown here is derived from an EMBL/GenBank/DDBJ whole genome shotgun (WGS) entry which is preliminary data.</text>
</comment>
<dbReference type="EMBL" id="MU394395">
    <property type="protein sequence ID" value="KAI6081455.1"/>
    <property type="molecule type" value="Genomic_DNA"/>
</dbReference>
<keyword evidence="2" id="KW-1185">Reference proteome</keyword>
<protein>
    <submittedName>
        <fullName evidence="1">Uncharacterized protein</fullName>
    </submittedName>
</protein>
<reference evidence="1 2" key="1">
    <citation type="journal article" date="2022" name="New Phytol.">
        <title>Ecological generalism drives hyperdiversity of secondary metabolite gene clusters in xylarialean endophytes.</title>
        <authorList>
            <person name="Franco M.E.E."/>
            <person name="Wisecaver J.H."/>
            <person name="Arnold A.E."/>
            <person name="Ju Y.M."/>
            <person name="Slot J.C."/>
            <person name="Ahrendt S."/>
            <person name="Moore L.P."/>
            <person name="Eastman K.E."/>
            <person name="Scott K."/>
            <person name="Konkel Z."/>
            <person name="Mondo S.J."/>
            <person name="Kuo A."/>
            <person name="Hayes R.D."/>
            <person name="Haridas S."/>
            <person name="Andreopoulos B."/>
            <person name="Riley R."/>
            <person name="LaButti K."/>
            <person name="Pangilinan J."/>
            <person name="Lipzen A."/>
            <person name="Amirebrahimi M."/>
            <person name="Yan J."/>
            <person name="Adam C."/>
            <person name="Keymanesh K."/>
            <person name="Ng V."/>
            <person name="Louie K."/>
            <person name="Northen T."/>
            <person name="Drula E."/>
            <person name="Henrissat B."/>
            <person name="Hsieh H.M."/>
            <person name="Youens-Clark K."/>
            <person name="Lutzoni F."/>
            <person name="Miadlikowska J."/>
            <person name="Eastwood D.C."/>
            <person name="Hamelin R.C."/>
            <person name="Grigoriev I.V."/>
            <person name="U'Ren J.M."/>
        </authorList>
    </citation>
    <scope>NUCLEOTIDE SEQUENCE [LARGE SCALE GENOMIC DNA]</scope>
    <source>
        <strain evidence="1 2">ER1909</strain>
    </source>
</reference>
<accession>A0ACC0CMC6</accession>
<name>A0ACC0CMC6_9PEZI</name>
<proteinExistence type="predicted"/>
<evidence type="ECO:0000313" key="2">
    <source>
        <dbReference type="Proteomes" id="UP001497680"/>
    </source>
</evidence>